<dbReference type="AlphaFoldDB" id="A0AAD6LNX8"/>
<evidence type="ECO:0000313" key="2">
    <source>
        <dbReference type="Proteomes" id="UP001164929"/>
    </source>
</evidence>
<sequence>MTLGLISCQGLLLPCLYQLRRIRVLRKR</sequence>
<reference evidence="1" key="1">
    <citation type="journal article" date="2023" name="Mol. Ecol. Resour.">
        <title>Chromosome-level genome assembly of a triploid poplar Populus alba 'Berolinensis'.</title>
        <authorList>
            <person name="Chen S."/>
            <person name="Yu Y."/>
            <person name="Wang X."/>
            <person name="Wang S."/>
            <person name="Zhang T."/>
            <person name="Zhou Y."/>
            <person name="He R."/>
            <person name="Meng N."/>
            <person name="Wang Y."/>
            <person name="Liu W."/>
            <person name="Liu Z."/>
            <person name="Liu J."/>
            <person name="Guo Q."/>
            <person name="Huang H."/>
            <person name="Sederoff R.R."/>
            <person name="Wang G."/>
            <person name="Qu G."/>
            <person name="Chen S."/>
        </authorList>
    </citation>
    <scope>NUCLEOTIDE SEQUENCE</scope>
    <source>
        <strain evidence="1">SC-2020</strain>
    </source>
</reference>
<dbReference type="EMBL" id="JAQIZT010000015">
    <property type="protein sequence ID" value="KAJ6970360.1"/>
    <property type="molecule type" value="Genomic_DNA"/>
</dbReference>
<name>A0AAD6LNX8_9ROSI</name>
<organism evidence="1 2">
    <name type="scientific">Populus alba x Populus x berolinensis</name>
    <dbReference type="NCBI Taxonomy" id="444605"/>
    <lineage>
        <taxon>Eukaryota</taxon>
        <taxon>Viridiplantae</taxon>
        <taxon>Streptophyta</taxon>
        <taxon>Embryophyta</taxon>
        <taxon>Tracheophyta</taxon>
        <taxon>Spermatophyta</taxon>
        <taxon>Magnoliopsida</taxon>
        <taxon>eudicotyledons</taxon>
        <taxon>Gunneridae</taxon>
        <taxon>Pentapetalae</taxon>
        <taxon>rosids</taxon>
        <taxon>fabids</taxon>
        <taxon>Malpighiales</taxon>
        <taxon>Salicaceae</taxon>
        <taxon>Saliceae</taxon>
        <taxon>Populus</taxon>
    </lineage>
</organism>
<protein>
    <submittedName>
        <fullName evidence="1">Uncharacterized protein</fullName>
    </submittedName>
</protein>
<evidence type="ECO:0000313" key="1">
    <source>
        <dbReference type="EMBL" id="KAJ6970360.1"/>
    </source>
</evidence>
<gene>
    <name evidence="1" type="ORF">NC653_034833</name>
</gene>
<keyword evidence="2" id="KW-1185">Reference proteome</keyword>
<comment type="caution">
    <text evidence="1">The sequence shown here is derived from an EMBL/GenBank/DDBJ whole genome shotgun (WGS) entry which is preliminary data.</text>
</comment>
<proteinExistence type="predicted"/>
<accession>A0AAD6LNX8</accession>
<dbReference type="Proteomes" id="UP001164929">
    <property type="component" value="Chromosome 15"/>
</dbReference>